<comment type="pathway">
    <text evidence="2 10">Amino-acid biosynthesis; L-lysine biosynthesis via DAP pathway; (S)-tetrahydrodipicolinate from L-aspartate: step 3/4.</text>
</comment>
<feature type="binding site" evidence="10 13">
    <location>
        <position position="202"/>
    </location>
    <ligand>
        <name>pyruvate</name>
        <dbReference type="ChEBI" id="CHEBI:15361"/>
    </ligand>
</feature>
<keyword evidence="8 10" id="KW-0704">Schiff base</keyword>
<dbReference type="Gene3D" id="3.20.20.70">
    <property type="entry name" value="Aldolase class I"/>
    <property type="match status" value="1"/>
</dbReference>
<evidence type="ECO:0000256" key="7">
    <source>
        <dbReference type="ARBA" id="ARBA00023239"/>
    </source>
</evidence>
<dbReference type="GO" id="GO:0005737">
    <property type="term" value="C:cytoplasm"/>
    <property type="evidence" value="ECO:0007669"/>
    <property type="project" value="UniProtKB-SubCell"/>
</dbReference>
<evidence type="ECO:0000256" key="4">
    <source>
        <dbReference type="ARBA" id="ARBA00022605"/>
    </source>
</evidence>
<proteinExistence type="inferred from homology"/>
<dbReference type="EMBL" id="MFNF01000057">
    <property type="protein sequence ID" value="OGG99408.1"/>
    <property type="molecule type" value="Genomic_DNA"/>
</dbReference>
<dbReference type="InterPro" id="IPR002220">
    <property type="entry name" value="DapA-like"/>
</dbReference>
<dbReference type="PRINTS" id="PR00146">
    <property type="entry name" value="DHPICSNTHASE"/>
</dbReference>
<evidence type="ECO:0000256" key="10">
    <source>
        <dbReference type="HAMAP-Rule" id="MF_00418"/>
    </source>
</evidence>
<reference evidence="14 15" key="1">
    <citation type="journal article" date="2016" name="Nat. Commun.">
        <title>Thousands of microbial genomes shed light on interconnected biogeochemical processes in an aquifer system.</title>
        <authorList>
            <person name="Anantharaman K."/>
            <person name="Brown C.T."/>
            <person name="Hug L.A."/>
            <person name="Sharon I."/>
            <person name="Castelle C.J."/>
            <person name="Probst A.J."/>
            <person name="Thomas B.C."/>
            <person name="Singh A."/>
            <person name="Wilkins M.J."/>
            <person name="Karaoz U."/>
            <person name="Brodie E.L."/>
            <person name="Williams K.H."/>
            <person name="Hubbard S.S."/>
            <person name="Banfield J.F."/>
        </authorList>
    </citation>
    <scope>NUCLEOTIDE SEQUENCE [LARGE SCALE GENOMIC DNA]</scope>
</reference>
<dbReference type="PANTHER" id="PTHR12128:SF15">
    <property type="entry name" value="4-HYDROXY-TETRAHYDRODIPICOLINATE SYNTHASE 1, CHLOROPLASTIC"/>
    <property type="match status" value="1"/>
</dbReference>
<evidence type="ECO:0000256" key="2">
    <source>
        <dbReference type="ARBA" id="ARBA00005120"/>
    </source>
</evidence>
<comment type="function">
    <text evidence="1 10">Catalyzes the condensation of (S)-aspartate-beta-semialdehyde [(S)-ASA] and pyruvate to 4-hydroxy-tetrahydrodipicolinate (HTPA).</text>
</comment>
<feature type="binding site" evidence="10 13">
    <location>
        <position position="49"/>
    </location>
    <ligand>
        <name>pyruvate</name>
        <dbReference type="ChEBI" id="CHEBI:15361"/>
    </ligand>
</feature>
<gene>
    <name evidence="10" type="primary">dapA</name>
    <name evidence="14" type="ORF">A2557_12475</name>
</gene>
<comment type="catalytic activity">
    <reaction evidence="9 10">
        <text>L-aspartate 4-semialdehyde + pyruvate = (2S,4S)-4-hydroxy-2,3,4,5-tetrahydrodipicolinate + H2O + H(+)</text>
        <dbReference type="Rhea" id="RHEA:34171"/>
        <dbReference type="ChEBI" id="CHEBI:15361"/>
        <dbReference type="ChEBI" id="CHEBI:15377"/>
        <dbReference type="ChEBI" id="CHEBI:15378"/>
        <dbReference type="ChEBI" id="CHEBI:67139"/>
        <dbReference type="ChEBI" id="CHEBI:537519"/>
        <dbReference type="EC" id="4.3.3.7"/>
    </reaction>
</comment>
<dbReference type="Pfam" id="PF00701">
    <property type="entry name" value="DHDPS"/>
    <property type="match status" value="1"/>
</dbReference>
<feature type="site" description="Part of a proton relay during catalysis" evidence="10">
    <location>
        <position position="48"/>
    </location>
</feature>
<dbReference type="PROSITE" id="PS00665">
    <property type="entry name" value="DHDPS_1"/>
    <property type="match status" value="1"/>
</dbReference>
<evidence type="ECO:0000256" key="6">
    <source>
        <dbReference type="ARBA" id="ARBA00023154"/>
    </source>
</evidence>
<evidence type="ECO:0000313" key="15">
    <source>
        <dbReference type="Proteomes" id="UP000177583"/>
    </source>
</evidence>
<comment type="subunit">
    <text evidence="10">Homotetramer; dimer of dimers.</text>
</comment>
<keyword evidence="5 10" id="KW-0220">Diaminopimelate biosynthesis</keyword>
<dbReference type="SUPFAM" id="SSF51569">
    <property type="entry name" value="Aldolase"/>
    <property type="match status" value="1"/>
</dbReference>
<comment type="subcellular location">
    <subcellularLocation>
        <location evidence="10">Cytoplasm</location>
    </subcellularLocation>
</comment>
<dbReference type="PANTHER" id="PTHR12128">
    <property type="entry name" value="DIHYDRODIPICOLINATE SYNTHASE"/>
    <property type="match status" value="1"/>
</dbReference>
<dbReference type="PROSITE" id="PS00666">
    <property type="entry name" value="DHDPS_2"/>
    <property type="match status" value="1"/>
</dbReference>
<dbReference type="SMART" id="SM01130">
    <property type="entry name" value="DHDPS"/>
    <property type="match status" value="1"/>
</dbReference>
<dbReference type="GO" id="GO:0019877">
    <property type="term" value="P:diaminopimelate biosynthetic process"/>
    <property type="evidence" value="ECO:0007669"/>
    <property type="project" value="UniProtKB-UniRule"/>
</dbReference>
<evidence type="ECO:0000256" key="12">
    <source>
        <dbReference type="PIRSR" id="PIRSR001365-1"/>
    </source>
</evidence>
<evidence type="ECO:0000256" key="9">
    <source>
        <dbReference type="ARBA" id="ARBA00047836"/>
    </source>
</evidence>
<evidence type="ECO:0000256" key="13">
    <source>
        <dbReference type="PIRSR" id="PIRSR001365-2"/>
    </source>
</evidence>
<evidence type="ECO:0000256" key="1">
    <source>
        <dbReference type="ARBA" id="ARBA00003294"/>
    </source>
</evidence>
<dbReference type="AlphaFoldDB" id="A0A1F6GMU5"/>
<accession>A0A1F6GMU5</accession>
<dbReference type="UniPathway" id="UPA00034">
    <property type="reaction ID" value="UER00017"/>
</dbReference>
<dbReference type="GO" id="GO:0009089">
    <property type="term" value="P:lysine biosynthetic process via diaminopimelate"/>
    <property type="evidence" value="ECO:0007669"/>
    <property type="project" value="UniProtKB-UniRule"/>
</dbReference>
<dbReference type="PIRSF" id="PIRSF001365">
    <property type="entry name" value="DHDPS"/>
    <property type="match status" value="1"/>
</dbReference>
<dbReference type="InterPro" id="IPR020624">
    <property type="entry name" value="Schiff_base-form_aldolases_CS"/>
</dbReference>
<dbReference type="GO" id="GO:0008840">
    <property type="term" value="F:4-hydroxy-tetrahydrodipicolinate synthase activity"/>
    <property type="evidence" value="ECO:0007669"/>
    <property type="project" value="UniProtKB-UniRule"/>
</dbReference>
<protein>
    <recommendedName>
        <fullName evidence="3 10">4-hydroxy-tetrahydrodipicolinate synthase</fullName>
        <shortName evidence="10">HTPA synthase</shortName>
        <ecNumber evidence="3 10">4.3.3.7</ecNumber>
    </recommendedName>
</protein>
<feature type="site" description="Part of a proton relay during catalysis" evidence="10">
    <location>
        <position position="111"/>
    </location>
</feature>
<dbReference type="Proteomes" id="UP000177583">
    <property type="component" value="Unassembled WGS sequence"/>
</dbReference>
<evidence type="ECO:0000256" key="3">
    <source>
        <dbReference type="ARBA" id="ARBA00012086"/>
    </source>
</evidence>
<dbReference type="InterPro" id="IPR020625">
    <property type="entry name" value="Schiff_base-form_aldolases_AS"/>
</dbReference>
<dbReference type="HAMAP" id="MF_00418">
    <property type="entry name" value="DapA"/>
    <property type="match status" value="1"/>
</dbReference>
<feature type="active site" description="Proton donor/acceptor" evidence="10 12">
    <location>
        <position position="135"/>
    </location>
</feature>
<dbReference type="InterPro" id="IPR005263">
    <property type="entry name" value="DapA"/>
</dbReference>
<organism evidence="14 15">
    <name type="scientific">Candidatus Lambdaproteobacteria bacterium RIFOXYD2_FULL_56_26</name>
    <dbReference type="NCBI Taxonomy" id="1817773"/>
    <lineage>
        <taxon>Bacteria</taxon>
        <taxon>Pseudomonadati</taxon>
        <taxon>Pseudomonadota</taxon>
        <taxon>Candidatus Lambdaproteobacteria</taxon>
    </lineage>
</organism>
<name>A0A1F6GMU5_9PROT</name>
<keyword evidence="7 10" id="KW-0456">Lyase</keyword>
<dbReference type="EC" id="4.3.3.7" evidence="3 10"/>
<keyword evidence="10" id="KW-0963">Cytoplasm</keyword>
<comment type="caution">
    <text evidence="10">Was originally thought to be a dihydrodipicolinate synthase (DHDPS), catalyzing the condensation of (S)-aspartate-beta-semialdehyde [(S)-ASA] and pyruvate to dihydrodipicolinate (DHDP). However, it was shown in E.coli that the product of the enzymatic reaction is not dihydrodipicolinate but in fact (4S)-4-hydroxy-2,3,4,5-tetrahydro-(2S)-dipicolinic acid (HTPA), and that the consecutive dehydration reaction leading to DHDP is not spontaneous but catalyzed by DapB.</text>
</comment>
<dbReference type="CDD" id="cd00950">
    <property type="entry name" value="DHDPS"/>
    <property type="match status" value="1"/>
</dbReference>
<feature type="active site" description="Schiff-base intermediate with substrate" evidence="10 12">
    <location>
        <position position="163"/>
    </location>
</feature>
<evidence type="ECO:0000256" key="11">
    <source>
        <dbReference type="PIRNR" id="PIRNR001365"/>
    </source>
</evidence>
<keyword evidence="4 10" id="KW-0028">Amino-acid biosynthesis</keyword>
<dbReference type="InterPro" id="IPR013785">
    <property type="entry name" value="Aldolase_TIM"/>
</dbReference>
<evidence type="ECO:0000313" key="14">
    <source>
        <dbReference type="EMBL" id="OGG99408.1"/>
    </source>
</evidence>
<comment type="similarity">
    <text evidence="10 11">Belongs to the DapA family.</text>
</comment>
<dbReference type="NCBIfam" id="TIGR00674">
    <property type="entry name" value="dapA"/>
    <property type="match status" value="1"/>
</dbReference>
<evidence type="ECO:0000256" key="5">
    <source>
        <dbReference type="ARBA" id="ARBA00022915"/>
    </source>
</evidence>
<keyword evidence="6 10" id="KW-0457">Lysine biosynthesis</keyword>
<comment type="caution">
    <text evidence="14">The sequence shown here is derived from an EMBL/GenBank/DDBJ whole genome shotgun (WGS) entry which is preliminary data.</text>
</comment>
<sequence>MKEFSKAQVFTAIKTPFSRDGAIDLAAFDRLVQRQIEAGIDGLIIGGTTGEGHLLNWDEHVMLIGHTVHRFGDRLLVVGNTGSNNTKEASQATQHGFAIGMDAALLINPYYGKTSPAGMVAHFKKLLELGPAIVYNVPGRTGQDISPSIIAQLQGHPNLLGLKECAGTERISGYEAQGIPCWSGNDDEAHKSRHEGASHGVISVTSNLLPKAMKTLMAGKNETLNGRLQPLFAWLFSEPNPIALNTALAMLGWVQPVFRLPYVPMSKEMREKGAAILNGLSDLGELTPAKVLEDSDFLVL</sequence>
<evidence type="ECO:0000256" key="8">
    <source>
        <dbReference type="ARBA" id="ARBA00023270"/>
    </source>
</evidence>